<dbReference type="AlphaFoldDB" id="A0A5J5BMC3"/>
<dbReference type="OrthoDB" id="1918850at2759"/>
<dbReference type="PANTHER" id="PTHR34468">
    <property type="entry name" value="MICROTUBULE-ASSOCIATED FUTSCH-LIKE PROTEIN"/>
    <property type="match status" value="1"/>
</dbReference>
<organism evidence="2 3">
    <name type="scientific">Nyssa sinensis</name>
    <dbReference type="NCBI Taxonomy" id="561372"/>
    <lineage>
        <taxon>Eukaryota</taxon>
        <taxon>Viridiplantae</taxon>
        <taxon>Streptophyta</taxon>
        <taxon>Embryophyta</taxon>
        <taxon>Tracheophyta</taxon>
        <taxon>Spermatophyta</taxon>
        <taxon>Magnoliopsida</taxon>
        <taxon>eudicotyledons</taxon>
        <taxon>Gunneridae</taxon>
        <taxon>Pentapetalae</taxon>
        <taxon>asterids</taxon>
        <taxon>Cornales</taxon>
        <taxon>Nyssaceae</taxon>
        <taxon>Nyssa</taxon>
    </lineage>
</organism>
<feature type="compositionally biased region" description="Polar residues" evidence="1">
    <location>
        <begin position="166"/>
        <end position="176"/>
    </location>
</feature>
<gene>
    <name evidence="2" type="ORF">F0562_021804</name>
</gene>
<evidence type="ECO:0000313" key="2">
    <source>
        <dbReference type="EMBL" id="KAA8544019.1"/>
    </source>
</evidence>
<sequence>MEIQATPFPGKSQTLKSRTNRNITEARKINAKEPPINRQRRVFGTIRNPNVTTKTVPEKPMIKPSIGVSQKQRKSAQTSSSVSNLPSEAAAKKSSSISNLPSEAAAKKSPSINNLPSKAAAKKSPSINNLPSEAVAKKSSSTNNLTCEAAAKKSPTINNTPSEALVKKSSSMNNLPSEAAAKNSPSINNLSSDAAARKSPSINNLPSEAVAKKSPEKNKARPKKKSVCFQENVVENSAKALQEGDITGLRTPVRSPSLIKARDSGTPYHSAEICSKCRFDKLETSSYWLAQIKLAESVGKHFVSAAFFRLAFESNAEPTRSLSVELKQYLARHQHLSAETEWRGVSISYGLIKDVSIAEGLDSTLGKICTGNSTCSVLDQEQKDLKQRQVEQLENTS</sequence>
<dbReference type="PANTHER" id="PTHR34468:SF3">
    <property type="entry name" value="OS03G0288900 PROTEIN"/>
    <property type="match status" value="1"/>
</dbReference>
<feature type="compositionally biased region" description="Polar residues" evidence="1">
    <location>
        <begin position="11"/>
        <end position="23"/>
    </location>
</feature>
<evidence type="ECO:0000313" key="3">
    <source>
        <dbReference type="Proteomes" id="UP000325577"/>
    </source>
</evidence>
<feature type="compositionally biased region" description="Polar residues" evidence="1">
    <location>
        <begin position="67"/>
        <end position="86"/>
    </location>
</feature>
<feature type="region of interest" description="Disordered" evidence="1">
    <location>
        <begin position="166"/>
        <end position="227"/>
    </location>
</feature>
<protein>
    <submittedName>
        <fullName evidence="2">Uncharacterized protein</fullName>
    </submittedName>
</protein>
<feature type="compositionally biased region" description="Polar residues" evidence="1">
    <location>
        <begin position="183"/>
        <end position="192"/>
    </location>
</feature>
<dbReference type="EMBL" id="CM018034">
    <property type="protein sequence ID" value="KAA8544019.1"/>
    <property type="molecule type" value="Genomic_DNA"/>
</dbReference>
<proteinExistence type="predicted"/>
<name>A0A5J5BMC3_9ASTE</name>
<dbReference type="Proteomes" id="UP000325577">
    <property type="component" value="Linkage Group LG11"/>
</dbReference>
<feature type="region of interest" description="Disordered" evidence="1">
    <location>
        <begin position="1"/>
        <end position="128"/>
    </location>
</feature>
<feature type="compositionally biased region" description="Basic and acidic residues" evidence="1">
    <location>
        <begin position="210"/>
        <end position="219"/>
    </location>
</feature>
<reference evidence="2 3" key="1">
    <citation type="submission" date="2019-09" db="EMBL/GenBank/DDBJ databases">
        <title>A chromosome-level genome assembly of the Chinese tupelo Nyssa sinensis.</title>
        <authorList>
            <person name="Yang X."/>
            <person name="Kang M."/>
            <person name="Yang Y."/>
            <person name="Xiong H."/>
            <person name="Wang M."/>
            <person name="Zhang Z."/>
            <person name="Wang Z."/>
            <person name="Wu H."/>
            <person name="Ma T."/>
            <person name="Liu J."/>
            <person name="Xi Z."/>
        </authorList>
    </citation>
    <scope>NUCLEOTIDE SEQUENCE [LARGE SCALE GENOMIC DNA]</scope>
    <source>
        <strain evidence="2">J267</strain>
        <tissue evidence="2">Leaf</tissue>
    </source>
</reference>
<accession>A0A5J5BMC3</accession>
<keyword evidence="3" id="KW-1185">Reference proteome</keyword>
<evidence type="ECO:0000256" key="1">
    <source>
        <dbReference type="SAM" id="MobiDB-lite"/>
    </source>
</evidence>